<feature type="compositionally biased region" description="Acidic residues" evidence="1">
    <location>
        <begin position="424"/>
        <end position="434"/>
    </location>
</feature>
<dbReference type="PANTHER" id="PTHR14296:SF13">
    <property type="entry name" value="OS01G0180700 PROTEIN"/>
    <property type="match status" value="1"/>
</dbReference>
<dbReference type="EMBL" id="CM009753">
    <property type="protein sequence ID" value="PUZ58360.1"/>
    <property type="molecule type" value="Genomic_DNA"/>
</dbReference>
<dbReference type="Gramene" id="PUZ58360">
    <property type="protein sequence ID" value="PUZ58360"/>
    <property type="gene ID" value="GQ55_5G503500"/>
</dbReference>
<accession>A0A2T7DS10</accession>
<protein>
    <recommendedName>
        <fullName evidence="4">DDT domain-containing protein</fullName>
    </recommendedName>
</protein>
<feature type="compositionally biased region" description="Pro residues" evidence="1">
    <location>
        <begin position="1"/>
        <end position="13"/>
    </location>
</feature>
<name>A0A2T7DS10_9POAL</name>
<feature type="region of interest" description="Disordered" evidence="1">
    <location>
        <begin position="1"/>
        <end position="74"/>
    </location>
</feature>
<gene>
    <name evidence="2" type="ORF">GQ55_5G503500</name>
</gene>
<dbReference type="GO" id="GO:0006355">
    <property type="term" value="P:regulation of DNA-templated transcription"/>
    <property type="evidence" value="ECO:0007669"/>
    <property type="project" value="InterPro"/>
</dbReference>
<dbReference type="GO" id="GO:0031213">
    <property type="term" value="C:RSF complex"/>
    <property type="evidence" value="ECO:0007669"/>
    <property type="project" value="InterPro"/>
</dbReference>
<feature type="compositionally biased region" description="Basic and acidic residues" evidence="1">
    <location>
        <begin position="408"/>
        <end position="418"/>
    </location>
</feature>
<evidence type="ECO:0000313" key="2">
    <source>
        <dbReference type="EMBL" id="PUZ58360.1"/>
    </source>
</evidence>
<feature type="compositionally biased region" description="Acidic residues" evidence="1">
    <location>
        <begin position="530"/>
        <end position="546"/>
    </location>
</feature>
<proteinExistence type="predicted"/>
<evidence type="ECO:0008006" key="4">
    <source>
        <dbReference type="Google" id="ProtNLM"/>
    </source>
</evidence>
<organism evidence="2 3">
    <name type="scientific">Panicum hallii var. hallii</name>
    <dbReference type="NCBI Taxonomy" id="1504633"/>
    <lineage>
        <taxon>Eukaryota</taxon>
        <taxon>Viridiplantae</taxon>
        <taxon>Streptophyta</taxon>
        <taxon>Embryophyta</taxon>
        <taxon>Tracheophyta</taxon>
        <taxon>Spermatophyta</taxon>
        <taxon>Magnoliopsida</taxon>
        <taxon>Liliopsida</taxon>
        <taxon>Poales</taxon>
        <taxon>Poaceae</taxon>
        <taxon>PACMAD clade</taxon>
        <taxon>Panicoideae</taxon>
        <taxon>Panicodae</taxon>
        <taxon>Paniceae</taxon>
        <taxon>Panicinae</taxon>
        <taxon>Panicum</taxon>
        <taxon>Panicum sect. Panicum</taxon>
    </lineage>
</organism>
<feature type="compositionally biased region" description="Basic and acidic residues" evidence="1">
    <location>
        <begin position="372"/>
        <end position="395"/>
    </location>
</feature>
<feature type="compositionally biased region" description="Polar residues" evidence="1">
    <location>
        <begin position="517"/>
        <end position="529"/>
    </location>
</feature>
<evidence type="ECO:0000313" key="3">
    <source>
        <dbReference type="Proteomes" id="UP000244336"/>
    </source>
</evidence>
<feature type="compositionally biased region" description="Pro residues" evidence="1">
    <location>
        <begin position="38"/>
        <end position="48"/>
    </location>
</feature>
<dbReference type="STRING" id="1504633.A0A2T7DS10"/>
<dbReference type="Proteomes" id="UP000244336">
    <property type="component" value="Chromosome 5"/>
</dbReference>
<reference evidence="2 3" key="1">
    <citation type="submission" date="2018-04" db="EMBL/GenBank/DDBJ databases">
        <title>WGS assembly of Panicum hallii var. hallii HAL2.</title>
        <authorList>
            <person name="Lovell J."/>
            <person name="Jenkins J."/>
            <person name="Lowry D."/>
            <person name="Mamidi S."/>
            <person name="Sreedasyam A."/>
            <person name="Weng X."/>
            <person name="Barry K."/>
            <person name="Bonette J."/>
            <person name="Campitelli B."/>
            <person name="Daum C."/>
            <person name="Gordon S."/>
            <person name="Gould B."/>
            <person name="Lipzen A."/>
            <person name="MacQueen A."/>
            <person name="Palacio-Mejia J."/>
            <person name="Plott C."/>
            <person name="Shakirov E."/>
            <person name="Shu S."/>
            <person name="Yoshinaga Y."/>
            <person name="Zane M."/>
            <person name="Rokhsar D."/>
            <person name="Grimwood J."/>
            <person name="Schmutz J."/>
            <person name="Juenger T."/>
        </authorList>
    </citation>
    <scope>NUCLEOTIDE SEQUENCE [LARGE SCALE GENOMIC DNA]</scope>
    <source>
        <strain evidence="3">cv. HAL2</strain>
    </source>
</reference>
<dbReference type="AlphaFoldDB" id="A0A2T7DS10"/>
<feature type="region of interest" description="Disordered" evidence="1">
    <location>
        <begin position="372"/>
        <end position="546"/>
    </location>
</feature>
<keyword evidence="3" id="KW-1185">Reference proteome</keyword>
<sequence>MIKPLPPPNPTVPSRPFGSQASPLTQLPPASHTQKFLPFPPTPLPPMASPSKRARAPSPAKPPRAPAPDEASADSEDPIVLLRRRWELASVLHFLRVFEPVIKADLGLSAEEIETALASNNRNLARIHVAVLKGIPPVNKHLKDEDGWIIVTSKKLTDWWSWVAEGVNPFKSNPGNEVEMYKQQDPIKRLLILKALCEVRSEQNDAVWYVNDEMKKGTNISYFRKDKLGSGSNGTVYWYDGDSTIGHRLYTEDVAVSFKQNWKGKSGRLTKPDINIHWETVATNLEEFLEISEKLSRKGRSESAIAEHLKAEIIPAVEKLQKKKERDLKRQEKKDKLLAFANSLQSRSLRNRRPVNYNYSSYDRSIEEAIRAASKAKHDSHEAGTKEKRASHLGDKGANGRSDINSKQNKDGLDDAKYLSELSSGDEEDADYTDLDGGYADSDGNSNASDTYRSDLEEEDVFVPRKRTRLAARLLKEKPRQGLRRSQRNVKSDEEDMHPGQLTPPPMTKKTLRQRPTPVSKQPDTTLSGSEDDIAQSVADSEDESE</sequence>
<dbReference type="InterPro" id="IPR028938">
    <property type="entry name" value="Rsf1-like"/>
</dbReference>
<evidence type="ECO:0000256" key="1">
    <source>
        <dbReference type="SAM" id="MobiDB-lite"/>
    </source>
</evidence>
<dbReference type="PANTHER" id="PTHR14296">
    <property type="entry name" value="REMODELING AND SPACING FACTOR 1"/>
    <property type="match status" value="1"/>
</dbReference>
<dbReference type="OrthoDB" id="303107at2759"/>